<name>A0A5Q2RS45_9ACTN</name>
<protein>
    <submittedName>
        <fullName evidence="2">Uncharacterized protein</fullName>
    </submittedName>
</protein>
<dbReference type="KEGG" id="atq:GH723_13415"/>
<keyword evidence="3" id="KW-1185">Reference proteome</keyword>
<feature type="transmembrane region" description="Helical" evidence="1">
    <location>
        <begin position="29"/>
        <end position="45"/>
    </location>
</feature>
<dbReference type="EMBL" id="CP045851">
    <property type="protein sequence ID" value="QGG96015.1"/>
    <property type="molecule type" value="Genomic_DNA"/>
</dbReference>
<keyword evidence="1" id="KW-0472">Membrane</keyword>
<feature type="transmembrane region" description="Helical" evidence="1">
    <location>
        <begin position="52"/>
        <end position="71"/>
    </location>
</feature>
<proteinExistence type="predicted"/>
<reference evidence="2 3" key="1">
    <citation type="submission" date="2019-11" db="EMBL/GenBank/DDBJ databases">
        <authorList>
            <person name="He Y."/>
        </authorList>
    </citation>
    <scope>NUCLEOTIDE SEQUENCE [LARGE SCALE GENOMIC DNA]</scope>
    <source>
        <strain evidence="2 3">SCSIO 58843</strain>
    </source>
</reference>
<dbReference type="Proteomes" id="UP000334019">
    <property type="component" value="Chromosome"/>
</dbReference>
<dbReference type="AlphaFoldDB" id="A0A5Q2RS45"/>
<gene>
    <name evidence="2" type="ORF">GH723_13415</name>
</gene>
<evidence type="ECO:0000256" key="1">
    <source>
        <dbReference type="SAM" id="Phobius"/>
    </source>
</evidence>
<dbReference type="RefSeq" id="WP_153760121.1">
    <property type="nucleotide sequence ID" value="NZ_CP045851.1"/>
</dbReference>
<keyword evidence="1" id="KW-1133">Transmembrane helix</keyword>
<accession>A0A5Q2RS45</accession>
<sequence>MAVTEGSGGRAAAVADREPTLTYRPPGRLYHSVLLVPVILLLYAFSSPTVHLFALLLSLWTLGCMAVVWVVRMSLFLWGSRRRGAVEGRRWAVAGPVVALLTSMALNAELPLEARWMMSRADFDVAAAAALEGGDGRTELPDRLGWYELTDVEVVGGQVVFDVRTVMPGEDSGFAYLPGGMSDIDSPTRPLPRYLLRPLGGDWYAWSYIW</sequence>
<evidence type="ECO:0000313" key="2">
    <source>
        <dbReference type="EMBL" id="QGG96015.1"/>
    </source>
</evidence>
<keyword evidence="1" id="KW-0812">Transmembrane</keyword>
<evidence type="ECO:0000313" key="3">
    <source>
        <dbReference type="Proteomes" id="UP000334019"/>
    </source>
</evidence>
<feature type="transmembrane region" description="Helical" evidence="1">
    <location>
        <begin position="91"/>
        <end position="110"/>
    </location>
</feature>
<organism evidence="2 3">
    <name type="scientific">Actinomarinicola tropica</name>
    <dbReference type="NCBI Taxonomy" id="2789776"/>
    <lineage>
        <taxon>Bacteria</taxon>
        <taxon>Bacillati</taxon>
        <taxon>Actinomycetota</taxon>
        <taxon>Acidimicrobiia</taxon>
        <taxon>Acidimicrobiales</taxon>
        <taxon>Iamiaceae</taxon>
        <taxon>Actinomarinicola</taxon>
    </lineage>
</organism>